<feature type="domain" description="HTH luxR-type" evidence="4">
    <location>
        <begin position="205"/>
        <end position="270"/>
    </location>
</feature>
<evidence type="ECO:0000259" key="4">
    <source>
        <dbReference type="PROSITE" id="PS50043"/>
    </source>
</evidence>
<dbReference type="SUPFAM" id="SSF46894">
    <property type="entry name" value="C-terminal effector domain of the bipartite response regulators"/>
    <property type="match status" value="1"/>
</dbReference>
<keyword evidence="2" id="KW-0238">DNA-binding</keyword>
<dbReference type="InterPro" id="IPR036388">
    <property type="entry name" value="WH-like_DNA-bd_sf"/>
</dbReference>
<evidence type="ECO:0000313" key="6">
    <source>
        <dbReference type="Proteomes" id="UP001556220"/>
    </source>
</evidence>
<name>A0ABV3QFG4_9GAMM</name>
<evidence type="ECO:0000256" key="2">
    <source>
        <dbReference type="ARBA" id="ARBA00023125"/>
    </source>
</evidence>
<protein>
    <submittedName>
        <fullName evidence="5">Response regulator transcription factor</fullName>
    </submittedName>
</protein>
<dbReference type="EMBL" id="JBFOHK010000003">
    <property type="protein sequence ID" value="MEW9572578.1"/>
    <property type="molecule type" value="Genomic_DNA"/>
</dbReference>
<dbReference type="Proteomes" id="UP001556220">
    <property type="component" value="Unassembled WGS sequence"/>
</dbReference>
<dbReference type="Pfam" id="PF00196">
    <property type="entry name" value="GerE"/>
    <property type="match status" value="1"/>
</dbReference>
<proteinExistence type="predicted"/>
<dbReference type="PROSITE" id="PS50043">
    <property type="entry name" value="HTH_LUXR_2"/>
    <property type="match status" value="1"/>
</dbReference>
<dbReference type="PRINTS" id="PR00038">
    <property type="entry name" value="HTHLUXR"/>
</dbReference>
<dbReference type="PANTHER" id="PTHR44688">
    <property type="entry name" value="DNA-BINDING TRANSCRIPTIONAL ACTIVATOR DEVR_DOSR"/>
    <property type="match status" value="1"/>
</dbReference>
<sequence>MNAPEAGLHLSWRDQDAIIALWHELTEFPASAPQEALDHCLRALSLQIGAVNATWVGAVREKDWERKNPHDPLLGWRPNVCLTLHPTDEWQRAHEVAMDAVRNNYMDPQTVALASRFGQNRCFLREEVVSDRDWKRDRINREVLAPLGIGHRLIGASATASDAESYLIFDRGDGRGFGARERNLLAFFLRGSTLLHREMLQMHGLLNAFRPLSPRERDVLRLLLTGVSEKELAGALKLTPATTHQYVVAVLHNFGAHSRAELMAQWLRRLAPAPIAPTDQ</sequence>
<evidence type="ECO:0000256" key="1">
    <source>
        <dbReference type="ARBA" id="ARBA00023015"/>
    </source>
</evidence>
<keyword evidence="1" id="KW-0805">Transcription regulation</keyword>
<dbReference type="PANTHER" id="PTHR44688:SF16">
    <property type="entry name" value="DNA-BINDING TRANSCRIPTIONAL ACTIVATOR DEVR_DOSR"/>
    <property type="match status" value="1"/>
</dbReference>
<dbReference type="RefSeq" id="WP_367854645.1">
    <property type="nucleotide sequence ID" value="NZ_JBFOHK010000003.1"/>
</dbReference>
<dbReference type="InterPro" id="IPR016032">
    <property type="entry name" value="Sig_transdc_resp-reg_C-effctor"/>
</dbReference>
<gene>
    <name evidence="5" type="ORF">ABQJ54_12535</name>
</gene>
<dbReference type="InterPro" id="IPR000792">
    <property type="entry name" value="Tscrpt_reg_LuxR_C"/>
</dbReference>
<reference evidence="5 6" key="1">
    <citation type="submission" date="2024-06" db="EMBL/GenBank/DDBJ databases">
        <authorList>
            <person name="Woo H."/>
        </authorList>
    </citation>
    <scope>NUCLEOTIDE SEQUENCE [LARGE SCALE GENOMIC DNA]</scope>
    <source>
        <strain evidence="5 6">Si-c</strain>
    </source>
</reference>
<accession>A0ABV3QFG4</accession>
<evidence type="ECO:0000256" key="3">
    <source>
        <dbReference type="ARBA" id="ARBA00023163"/>
    </source>
</evidence>
<keyword evidence="3" id="KW-0804">Transcription</keyword>
<dbReference type="Gene3D" id="1.10.10.10">
    <property type="entry name" value="Winged helix-like DNA-binding domain superfamily/Winged helix DNA-binding domain"/>
    <property type="match status" value="1"/>
</dbReference>
<keyword evidence="6" id="KW-1185">Reference proteome</keyword>
<evidence type="ECO:0000313" key="5">
    <source>
        <dbReference type="EMBL" id="MEW9572578.1"/>
    </source>
</evidence>
<comment type="caution">
    <text evidence="5">The sequence shown here is derived from an EMBL/GenBank/DDBJ whole genome shotgun (WGS) entry which is preliminary data.</text>
</comment>
<organism evidence="5 6">
    <name type="scientific">Rhodanobacter lycopersici</name>
    <dbReference type="NCBI Taxonomy" id="3162487"/>
    <lineage>
        <taxon>Bacteria</taxon>
        <taxon>Pseudomonadati</taxon>
        <taxon>Pseudomonadota</taxon>
        <taxon>Gammaproteobacteria</taxon>
        <taxon>Lysobacterales</taxon>
        <taxon>Rhodanobacteraceae</taxon>
        <taxon>Rhodanobacter</taxon>
    </lineage>
</organism>
<dbReference type="SMART" id="SM00421">
    <property type="entry name" value="HTH_LUXR"/>
    <property type="match status" value="1"/>
</dbReference>